<dbReference type="GeneTree" id="ENSGT00960000193304"/>
<dbReference type="InParanoid" id="A0A5F9DCU9"/>
<organism evidence="6 7">
    <name type="scientific">Oryctolagus cuniculus</name>
    <name type="common">Rabbit</name>
    <dbReference type="NCBI Taxonomy" id="9986"/>
    <lineage>
        <taxon>Eukaryota</taxon>
        <taxon>Metazoa</taxon>
        <taxon>Chordata</taxon>
        <taxon>Craniata</taxon>
        <taxon>Vertebrata</taxon>
        <taxon>Euteleostomi</taxon>
        <taxon>Mammalia</taxon>
        <taxon>Eutheria</taxon>
        <taxon>Euarchontoglires</taxon>
        <taxon>Glires</taxon>
        <taxon>Lagomorpha</taxon>
        <taxon>Leporidae</taxon>
        <taxon>Oryctolagus</taxon>
    </lineage>
</organism>
<evidence type="ECO:0000256" key="3">
    <source>
        <dbReference type="ARBA" id="ARBA00022525"/>
    </source>
</evidence>
<dbReference type="PANTHER" id="PTHR14380:SF11">
    <property type="entry name" value="OOCYTE-SECRETED PROTEIN 4A"/>
    <property type="match status" value="1"/>
</dbReference>
<dbReference type="GO" id="GO:0005576">
    <property type="term" value="C:extracellular region"/>
    <property type="evidence" value="ECO:0007669"/>
    <property type="project" value="UniProtKB-SubCell"/>
</dbReference>
<dbReference type="InterPro" id="IPR033222">
    <property type="entry name" value="PLAC1_fam"/>
</dbReference>
<keyword evidence="7" id="KW-1185">Reference proteome</keyword>
<evidence type="ECO:0000313" key="7">
    <source>
        <dbReference type="Proteomes" id="UP000001811"/>
    </source>
</evidence>
<protein>
    <submittedName>
        <fullName evidence="6">Oocyte secreted protein family member 4A</fullName>
    </submittedName>
</protein>
<evidence type="ECO:0000256" key="5">
    <source>
        <dbReference type="SAM" id="SignalP"/>
    </source>
</evidence>
<dbReference type="AlphaFoldDB" id="A0A5F9DCU9"/>
<evidence type="ECO:0000256" key="2">
    <source>
        <dbReference type="ARBA" id="ARBA00010071"/>
    </source>
</evidence>
<sequence>MKVSGVLGGLLMLFVSVRGSAELSVTCTASWLHVRIRRTPIIHDLQPQHNELYLGSGCPINIIETDFFEFLYLLSLCDIKVNEYPLAILIESSITYEPMNLDFTGHIPISCYIQRVFPMTLVMKRRDDNNHECKRPIGQKCSLSCKVECLGIHTGASFRNIFSLLITKILALPVVSRNAVNS</sequence>
<dbReference type="Bgee" id="ENSOCUG00000039555">
    <property type="expression patterns" value="Expressed in ovary and 8 other cell types or tissues"/>
</dbReference>
<dbReference type="Proteomes" id="UP000001811">
    <property type="component" value="Chromosome 1"/>
</dbReference>
<reference evidence="6" key="2">
    <citation type="submission" date="2025-08" db="UniProtKB">
        <authorList>
            <consortium name="Ensembl"/>
        </authorList>
    </citation>
    <scope>IDENTIFICATION</scope>
    <source>
        <strain evidence="6">Thorbecke</strain>
    </source>
</reference>
<proteinExistence type="inferred from homology"/>
<feature type="signal peptide" evidence="5">
    <location>
        <begin position="1"/>
        <end position="19"/>
    </location>
</feature>
<dbReference type="Ensembl" id="ENSOCUT00000043443.1">
    <property type="protein sequence ID" value="ENSOCUP00000043131.1"/>
    <property type="gene ID" value="ENSOCUG00000039555.1"/>
</dbReference>
<keyword evidence="3" id="KW-0964">Secreted</keyword>
<reference evidence="6" key="3">
    <citation type="submission" date="2025-09" db="UniProtKB">
        <authorList>
            <consortium name="Ensembl"/>
        </authorList>
    </citation>
    <scope>IDENTIFICATION</scope>
    <source>
        <strain evidence="6">Thorbecke</strain>
    </source>
</reference>
<reference evidence="6 7" key="1">
    <citation type="journal article" date="2011" name="Nature">
        <title>A high-resolution map of human evolutionary constraint using 29 mammals.</title>
        <authorList>
            <person name="Lindblad-Toh K."/>
            <person name="Garber M."/>
            <person name="Zuk O."/>
            <person name="Lin M.F."/>
            <person name="Parker B.J."/>
            <person name="Washietl S."/>
            <person name="Kheradpour P."/>
            <person name="Ernst J."/>
            <person name="Jordan G."/>
            <person name="Mauceli E."/>
            <person name="Ward L.D."/>
            <person name="Lowe C.B."/>
            <person name="Holloway A.K."/>
            <person name="Clamp M."/>
            <person name="Gnerre S."/>
            <person name="Alfoldi J."/>
            <person name="Beal K."/>
            <person name="Chang J."/>
            <person name="Clawson H."/>
            <person name="Cuff J."/>
            <person name="Di Palma F."/>
            <person name="Fitzgerald S."/>
            <person name="Flicek P."/>
            <person name="Guttman M."/>
            <person name="Hubisz M.J."/>
            <person name="Jaffe D.B."/>
            <person name="Jungreis I."/>
            <person name="Kent W.J."/>
            <person name="Kostka D."/>
            <person name="Lara M."/>
            <person name="Martins A.L."/>
            <person name="Massingham T."/>
            <person name="Moltke I."/>
            <person name="Raney B.J."/>
            <person name="Rasmussen M.D."/>
            <person name="Robinson J."/>
            <person name="Stark A."/>
            <person name="Vilella A.J."/>
            <person name="Wen J."/>
            <person name="Xie X."/>
            <person name="Zody M.C."/>
            <person name="Baldwin J."/>
            <person name="Bloom T."/>
            <person name="Chin C.W."/>
            <person name="Heiman D."/>
            <person name="Nicol R."/>
            <person name="Nusbaum C."/>
            <person name="Young S."/>
            <person name="Wilkinson J."/>
            <person name="Worley K.C."/>
            <person name="Kovar C.L."/>
            <person name="Muzny D.M."/>
            <person name="Gibbs R.A."/>
            <person name="Cree A."/>
            <person name="Dihn H.H."/>
            <person name="Fowler G."/>
            <person name="Jhangiani S."/>
            <person name="Joshi V."/>
            <person name="Lee S."/>
            <person name="Lewis L.R."/>
            <person name="Nazareth L.V."/>
            <person name="Okwuonu G."/>
            <person name="Santibanez J."/>
            <person name="Warren W.C."/>
            <person name="Mardis E.R."/>
            <person name="Weinstock G.M."/>
            <person name="Wilson R.K."/>
            <person name="Delehaunty K."/>
            <person name="Dooling D."/>
            <person name="Fronik C."/>
            <person name="Fulton L."/>
            <person name="Fulton B."/>
            <person name="Graves T."/>
            <person name="Minx P."/>
            <person name="Sodergren E."/>
            <person name="Birney E."/>
            <person name="Margulies E.H."/>
            <person name="Herrero J."/>
            <person name="Green E.D."/>
            <person name="Haussler D."/>
            <person name="Siepel A."/>
            <person name="Goldman N."/>
            <person name="Pollard K.S."/>
            <person name="Pedersen J.S."/>
            <person name="Lander E.S."/>
            <person name="Kellis M."/>
        </authorList>
    </citation>
    <scope>NUCLEOTIDE SEQUENCE [LARGE SCALE GENOMIC DNA]</scope>
    <source>
        <strain evidence="6 7">Thorbecke inbred</strain>
    </source>
</reference>
<evidence type="ECO:0000256" key="1">
    <source>
        <dbReference type="ARBA" id="ARBA00004613"/>
    </source>
</evidence>
<feature type="chain" id="PRO_5023857590" evidence="5">
    <location>
        <begin position="20"/>
        <end position="182"/>
    </location>
</feature>
<evidence type="ECO:0000313" key="6">
    <source>
        <dbReference type="Ensembl" id="ENSOCUP00000043131.1"/>
    </source>
</evidence>
<evidence type="ECO:0000256" key="4">
    <source>
        <dbReference type="ARBA" id="ARBA00022729"/>
    </source>
</evidence>
<comment type="subcellular location">
    <subcellularLocation>
        <location evidence="1">Secreted</location>
    </subcellularLocation>
</comment>
<comment type="similarity">
    <text evidence="2">Belongs to the PLAC1 family.</text>
</comment>
<name>A0A5F9DCU9_RABIT</name>
<dbReference type="Gene3D" id="2.60.40.3210">
    <property type="entry name" value="Zona pellucida, ZP-N domain"/>
    <property type="match status" value="1"/>
</dbReference>
<dbReference type="EMBL" id="AAGW02038228">
    <property type="status" value="NOT_ANNOTATED_CDS"/>
    <property type="molecule type" value="Genomic_DNA"/>
</dbReference>
<gene>
    <name evidence="6" type="primary">OOSP4A</name>
</gene>
<dbReference type="PANTHER" id="PTHR14380">
    <property type="entry name" value="PLACENTA-SPECIFIC PROTEIN 1"/>
    <property type="match status" value="1"/>
</dbReference>
<accession>A0A5F9DCU9</accession>
<keyword evidence="4 5" id="KW-0732">Signal</keyword>